<accession>I2PZY7</accession>
<protein>
    <recommendedName>
        <fullName evidence="3">Lipoprotein</fullName>
    </recommendedName>
</protein>
<dbReference type="NCBIfam" id="NF047637">
    <property type="entry name" value="lipo_CC0125"/>
    <property type="match status" value="1"/>
</dbReference>
<dbReference type="eggNOG" id="ENOG5033AC8">
    <property type="taxonomic scope" value="Bacteria"/>
</dbReference>
<proteinExistence type="predicted"/>
<dbReference type="AlphaFoldDB" id="I2PZY7"/>
<dbReference type="OrthoDB" id="7172943at2"/>
<dbReference type="PROSITE" id="PS51257">
    <property type="entry name" value="PROKAR_LIPOPROTEIN"/>
    <property type="match status" value="1"/>
</dbReference>
<sequence length="174" mass="19112">MKVFFTLALSLLMCSCATPYQKNGFMGGFDDTALSPNIFKVSFRGNGYTSMERAKDYALLRCAEVSLEHGYKYFIVTTDESYTKSNHVYVPGQTHASYSGTTTAQVHPGGNVTATTHGSVNSYTTPSFAFDVDNPHAVLIVIGFNDQETIPGAFDAEFLKNSIRTKYKIDGVKK</sequence>
<keyword evidence="1" id="KW-0732">Signal</keyword>
<name>I2PZY7_9BACT</name>
<evidence type="ECO:0000313" key="2">
    <source>
        <dbReference type="EMBL" id="EIG53093.1"/>
    </source>
</evidence>
<gene>
    <name evidence="2" type="ORF">DesU5LDRAFT_1402</name>
</gene>
<evidence type="ECO:0008006" key="3">
    <source>
        <dbReference type="Google" id="ProtNLM"/>
    </source>
</evidence>
<dbReference type="STRING" id="596152.DesU5LDRAFT_1402"/>
<feature type="chain" id="PRO_5003663572" description="Lipoprotein" evidence="1">
    <location>
        <begin position="20"/>
        <end position="174"/>
    </location>
</feature>
<reference evidence="2" key="1">
    <citation type="submission" date="2011-11" db="EMBL/GenBank/DDBJ databases">
        <title>Improved High-Quality Draft sequence of Desulfovibrio sp. U5L.</title>
        <authorList>
            <consortium name="US DOE Joint Genome Institute"/>
            <person name="Lucas S."/>
            <person name="Han J."/>
            <person name="Lapidus A."/>
            <person name="Cheng J.-F."/>
            <person name="Goodwin L."/>
            <person name="Pitluck S."/>
            <person name="Peters L."/>
            <person name="Ovchinnikova G."/>
            <person name="Held B."/>
            <person name="Detter J.C."/>
            <person name="Han C."/>
            <person name="Tapia R."/>
            <person name="Land M."/>
            <person name="Hauser L."/>
            <person name="Kyrpides N."/>
            <person name="Ivanova N."/>
            <person name="Pagani I."/>
            <person name="Gabster J."/>
            <person name="Walker C."/>
            <person name="Stolyar S."/>
            <person name="Stahl D."/>
            <person name="Arkin A."/>
            <person name="Dehal P."/>
            <person name="Hazen T."/>
            <person name="Woyke T."/>
        </authorList>
    </citation>
    <scope>NUCLEOTIDE SEQUENCE [LARGE SCALE GENOMIC DNA]</scope>
    <source>
        <strain evidence="2">U5L</strain>
    </source>
</reference>
<dbReference type="HOGENOM" id="CLU_1640153_0_0_7"/>
<organism evidence="2">
    <name type="scientific">Desulfovibrio sp. U5L</name>
    <dbReference type="NCBI Taxonomy" id="596152"/>
    <lineage>
        <taxon>Bacteria</taxon>
        <taxon>Pseudomonadati</taxon>
        <taxon>Thermodesulfobacteriota</taxon>
        <taxon>Desulfovibrionia</taxon>
        <taxon>Desulfovibrionales</taxon>
        <taxon>Desulfovibrionaceae</taxon>
        <taxon>Desulfovibrio</taxon>
    </lineage>
</organism>
<feature type="signal peptide" evidence="1">
    <location>
        <begin position="1"/>
        <end position="19"/>
    </location>
</feature>
<dbReference type="EMBL" id="JH600068">
    <property type="protein sequence ID" value="EIG53093.1"/>
    <property type="molecule type" value="Genomic_DNA"/>
</dbReference>
<evidence type="ECO:0000256" key="1">
    <source>
        <dbReference type="SAM" id="SignalP"/>
    </source>
</evidence>